<organism evidence="2 3">
    <name type="scientific">Fragariocoptes setiger</name>
    <dbReference type="NCBI Taxonomy" id="1670756"/>
    <lineage>
        <taxon>Eukaryota</taxon>
        <taxon>Metazoa</taxon>
        <taxon>Ecdysozoa</taxon>
        <taxon>Arthropoda</taxon>
        <taxon>Chelicerata</taxon>
        <taxon>Arachnida</taxon>
        <taxon>Acari</taxon>
        <taxon>Acariformes</taxon>
        <taxon>Trombidiformes</taxon>
        <taxon>Prostigmata</taxon>
        <taxon>Eupodina</taxon>
        <taxon>Eriophyoidea</taxon>
        <taxon>Phytoptidae</taxon>
        <taxon>Fragariocoptes</taxon>
    </lineage>
</organism>
<feature type="compositionally biased region" description="Polar residues" evidence="1">
    <location>
        <begin position="11"/>
        <end position="20"/>
    </location>
</feature>
<feature type="compositionally biased region" description="Basic and acidic residues" evidence="1">
    <location>
        <begin position="1"/>
        <end position="10"/>
    </location>
</feature>
<feature type="non-terminal residue" evidence="2">
    <location>
        <position position="230"/>
    </location>
</feature>
<feature type="region of interest" description="Disordered" evidence="1">
    <location>
        <begin position="1"/>
        <end position="63"/>
    </location>
</feature>
<name>A0ABQ7S6T1_9ACAR</name>
<reference evidence="2 3" key="1">
    <citation type="submission" date="2020-10" db="EMBL/GenBank/DDBJ databases">
        <authorList>
            <person name="Klimov P.B."/>
            <person name="Dyachkov S.M."/>
            <person name="Chetverikov P.E."/>
        </authorList>
    </citation>
    <scope>NUCLEOTIDE SEQUENCE [LARGE SCALE GENOMIC DNA]</scope>
    <source>
        <strain evidence="2">BMOC 18-1129-001#AD2665</strain>
        <tissue evidence="2">Entire mites</tissue>
    </source>
</reference>
<dbReference type="EMBL" id="JAIFTH010000667">
    <property type="protein sequence ID" value="KAG9509108.1"/>
    <property type="molecule type" value="Genomic_DNA"/>
</dbReference>
<protein>
    <submittedName>
        <fullName evidence="2">Uncharacterized protein</fullName>
    </submittedName>
</protein>
<gene>
    <name evidence="2" type="ORF">GZH46_02382</name>
</gene>
<proteinExistence type="predicted"/>
<keyword evidence="3" id="KW-1185">Reference proteome</keyword>
<evidence type="ECO:0000313" key="3">
    <source>
        <dbReference type="Proteomes" id="UP000825002"/>
    </source>
</evidence>
<sequence>MNSKTLDKVTRASTTTTAYGKSSAPMPPPRVQSSCARPSVRPPPPPIPSVPPVPPVRNSSMPRSNFVSKYETLFKPLNQLPKPETFTNCAKSYPSQKTLHQKLSAITRRNRPAPQPPSVKSDQTRLATQDAVQDHLIQCPQAQPQAQPQIQTIQSQPQSDSMSYIVTEQGGPLGQLNSTQLTSSLSAMSFEPNIVASSDLDVAKPTSVISALLQQFPTVSSRSYYSRYYG</sequence>
<accession>A0ABQ7S6T1</accession>
<comment type="caution">
    <text evidence="2">The sequence shown here is derived from an EMBL/GenBank/DDBJ whole genome shotgun (WGS) entry which is preliminary data.</text>
</comment>
<feature type="compositionally biased region" description="Pro residues" evidence="1">
    <location>
        <begin position="40"/>
        <end position="55"/>
    </location>
</feature>
<dbReference type="Proteomes" id="UP000825002">
    <property type="component" value="Unassembled WGS sequence"/>
</dbReference>
<evidence type="ECO:0000313" key="2">
    <source>
        <dbReference type="EMBL" id="KAG9509108.1"/>
    </source>
</evidence>
<evidence type="ECO:0000256" key="1">
    <source>
        <dbReference type="SAM" id="MobiDB-lite"/>
    </source>
</evidence>